<name>A0ABR1SBX8_9PEZI</name>
<dbReference type="Proteomes" id="UP001396898">
    <property type="component" value="Unassembled WGS sequence"/>
</dbReference>
<proteinExistence type="predicted"/>
<keyword evidence="3" id="KW-1185">Reference proteome</keyword>
<gene>
    <name evidence="2" type="ORF">PG991_006403</name>
</gene>
<protein>
    <recommendedName>
        <fullName evidence="1">DUF7580 domain-containing protein</fullName>
    </recommendedName>
</protein>
<evidence type="ECO:0000313" key="3">
    <source>
        <dbReference type="Proteomes" id="UP001396898"/>
    </source>
</evidence>
<reference evidence="2 3" key="1">
    <citation type="submission" date="2023-01" db="EMBL/GenBank/DDBJ databases">
        <title>Analysis of 21 Apiospora genomes using comparative genomics revels a genus with tremendous synthesis potential of carbohydrate active enzymes and secondary metabolites.</title>
        <authorList>
            <person name="Sorensen T."/>
        </authorList>
    </citation>
    <scope>NUCLEOTIDE SEQUENCE [LARGE SCALE GENOMIC DNA]</scope>
    <source>
        <strain evidence="2 3">CBS 20057</strain>
    </source>
</reference>
<dbReference type="SUPFAM" id="SSF52743">
    <property type="entry name" value="Subtilisin-like"/>
    <property type="match status" value="1"/>
</dbReference>
<organism evidence="2 3">
    <name type="scientific">Apiospora marii</name>
    <dbReference type="NCBI Taxonomy" id="335849"/>
    <lineage>
        <taxon>Eukaryota</taxon>
        <taxon>Fungi</taxon>
        <taxon>Dikarya</taxon>
        <taxon>Ascomycota</taxon>
        <taxon>Pezizomycotina</taxon>
        <taxon>Sordariomycetes</taxon>
        <taxon>Xylariomycetidae</taxon>
        <taxon>Amphisphaeriales</taxon>
        <taxon>Apiosporaceae</taxon>
        <taxon>Apiospora</taxon>
    </lineage>
</organism>
<dbReference type="InterPro" id="IPR036852">
    <property type="entry name" value="Peptidase_S8/S53_dom_sf"/>
</dbReference>
<dbReference type="CDD" id="cd00306">
    <property type="entry name" value="Peptidases_S8_S53"/>
    <property type="match status" value="1"/>
</dbReference>
<dbReference type="PANTHER" id="PTHR35186">
    <property type="entry name" value="ANK_REP_REGION DOMAIN-CONTAINING PROTEIN"/>
    <property type="match status" value="1"/>
</dbReference>
<dbReference type="PANTHER" id="PTHR35186:SF4">
    <property type="entry name" value="PRION-INHIBITION AND PROPAGATION HELO DOMAIN-CONTAINING PROTEIN"/>
    <property type="match status" value="1"/>
</dbReference>
<dbReference type="Gene3D" id="3.40.50.200">
    <property type="entry name" value="Peptidase S8/S53 domain"/>
    <property type="match status" value="1"/>
</dbReference>
<accession>A0ABR1SBX8</accession>
<evidence type="ECO:0000259" key="1">
    <source>
        <dbReference type="Pfam" id="PF24476"/>
    </source>
</evidence>
<feature type="domain" description="DUF7580" evidence="1">
    <location>
        <begin position="163"/>
        <end position="456"/>
    </location>
</feature>
<dbReference type="InterPro" id="IPR056002">
    <property type="entry name" value="DUF7580"/>
</dbReference>
<dbReference type="Pfam" id="PF24476">
    <property type="entry name" value="DUF7580"/>
    <property type="match status" value="1"/>
</dbReference>
<comment type="caution">
    <text evidence="2">The sequence shown here is derived from an EMBL/GenBank/DDBJ whole genome shotgun (WGS) entry which is preliminary data.</text>
</comment>
<evidence type="ECO:0000313" key="2">
    <source>
        <dbReference type="EMBL" id="KAK8029347.1"/>
    </source>
</evidence>
<sequence length="880" mass="98650">MAWYDESNVMDFAVTAVNEVSNISLGIAVKQSRPQYGILGTVLFLGCQLIANEEHNQREWVQRNVPKLLRDLDGMICGYHINARNGKWTSDGWPHLLDLAEANHGTKQYVRARAKIEKGLLTMDYSTVKELAAYVHIFLKRAGADTASAEEPKPSPTTTPPAFAKEVKLVYKVLFRHSICTCDTPTSLHEQARHLTRLMLPVPASDEKGTMRWDFLFSSKPSSNLTKQVGWQDLALHLPPPEKSISAKRVHFGSEAGTMISEMKRQDYQHVRKGALCQVLQAETNSRISLMVQDGKLQQRLAAEPLAQIVDQSPSLSLASILKAYTLTGRMKAMLAHILAFSTWQFYESDWLNTPWNSDTIHFLRQPDRKNPHGDPKVYATRPYFAASFDATDPWFSESIMTRGLIHRYPRMRAVGIMLVEIGIGSVIHQPPDGGSQMDTVKRANADWSTALEMVNSESPWPDCDFPPYKINTPATHHPCYAPAITTKNSIFGLSLKSSVFGGVGGCVARVVREGGVDLREAVRACLDPETFVCVPFSPSDTDDERDEKLERRKRLVYDKVVSPLEGILNGTGWKNEISSTGPLEKYRTTTRDQLEPEVAITQETRSTEKKSAEKWLRMVDSLNRKIMGMTTCVLRPERVKIAILDTGYDPDTPFFLPYKRRIIGWKDWAGFELFAVDIYGYRTYLLGLIIRIAFKTDIFVARVIKTSADLDNVDNIAKYTKDHLYINKAIRSVINNRDELVIFFAAVTNSGANVIKLFPARHKSVISIRGTSSNGYTADFNPPLNPREYCALATLGVEVPSQPLSTDTSQRSAVKSGTSIATAISIGIAGLLLTYVNRQLGRPSYHEVKSRLLTRRGMLAMLESISTPSIHREYLYIKP</sequence>
<dbReference type="EMBL" id="JAQQWI010000007">
    <property type="protein sequence ID" value="KAK8029347.1"/>
    <property type="molecule type" value="Genomic_DNA"/>
</dbReference>